<sequence>MTLDQLRIFVAVAEREHLTQAAHALNLTQSAVSAAISTLEDRHQVRLFDRVGRGLKLTPEGRIFLAEARAVLDRAAGAVAVLDDIAGLRRGTITVAASQTVANHWLPARLGRFNERFPEIAITLVIGNSAFAAAQVESGTADLGIIEGQIALPRLDVAAVAEDEMHLVVSPRHPWAVAGKITPRQFPATKWVLREKGSGTRAVFEAVLQQAGLGLDDVQIALELPSNEAVQAATEAGINATIMSGAVVARAIEAGALVRVACPLPKRHYYLLRHTERHVTRAAGMLAALLSEPGPAE</sequence>
<dbReference type="PRINTS" id="PR00039">
    <property type="entry name" value="HTHLYSR"/>
</dbReference>
<reference evidence="6" key="1">
    <citation type="journal article" date="2014" name="Int. J. Syst. Evol. Microbiol.">
        <title>Complete genome sequence of Corynebacterium casei LMG S-19264T (=DSM 44701T), isolated from a smear-ripened cheese.</title>
        <authorList>
            <consortium name="US DOE Joint Genome Institute (JGI-PGF)"/>
            <person name="Walter F."/>
            <person name="Albersmeier A."/>
            <person name="Kalinowski J."/>
            <person name="Ruckert C."/>
        </authorList>
    </citation>
    <scope>NUCLEOTIDE SEQUENCE</scope>
    <source>
        <strain evidence="6">KCTC 42650</strain>
    </source>
</reference>
<dbReference type="Gene3D" id="3.40.190.290">
    <property type="match status" value="1"/>
</dbReference>
<keyword evidence="2" id="KW-0805">Transcription regulation</keyword>
<evidence type="ECO:0000313" key="6">
    <source>
        <dbReference type="EMBL" id="GHF68484.1"/>
    </source>
</evidence>
<dbReference type="Proteomes" id="UP000626220">
    <property type="component" value="Unassembled WGS sequence"/>
</dbReference>
<evidence type="ECO:0000259" key="5">
    <source>
        <dbReference type="PROSITE" id="PS50931"/>
    </source>
</evidence>
<comment type="similarity">
    <text evidence="1">Belongs to the LysR transcriptional regulatory family.</text>
</comment>
<evidence type="ECO:0000256" key="3">
    <source>
        <dbReference type="ARBA" id="ARBA00023125"/>
    </source>
</evidence>
<dbReference type="Gene3D" id="1.10.10.10">
    <property type="entry name" value="Winged helix-like DNA-binding domain superfamily/Winged helix DNA-binding domain"/>
    <property type="match status" value="1"/>
</dbReference>
<accession>A0A8J3H0L7</accession>
<protein>
    <submittedName>
        <fullName evidence="6">LysR family transcriptional regulator</fullName>
    </submittedName>
</protein>
<evidence type="ECO:0000256" key="4">
    <source>
        <dbReference type="ARBA" id="ARBA00023163"/>
    </source>
</evidence>
<dbReference type="Pfam" id="PF00126">
    <property type="entry name" value="HTH_1"/>
    <property type="match status" value="1"/>
</dbReference>
<dbReference type="FunFam" id="1.10.10.10:FF:000001">
    <property type="entry name" value="LysR family transcriptional regulator"/>
    <property type="match status" value="1"/>
</dbReference>
<reference evidence="6" key="2">
    <citation type="submission" date="2020-09" db="EMBL/GenBank/DDBJ databases">
        <authorList>
            <person name="Sun Q."/>
            <person name="Kim S."/>
        </authorList>
    </citation>
    <scope>NUCLEOTIDE SEQUENCE</scope>
    <source>
        <strain evidence="6">KCTC 42650</strain>
    </source>
</reference>
<dbReference type="Pfam" id="PF03466">
    <property type="entry name" value="LysR_substrate"/>
    <property type="match status" value="1"/>
</dbReference>
<gene>
    <name evidence="6" type="ORF">GCM10017056_44520</name>
</gene>
<dbReference type="InterPro" id="IPR036390">
    <property type="entry name" value="WH_DNA-bd_sf"/>
</dbReference>
<dbReference type="InterPro" id="IPR036388">
    <property type="entry name" value="WH-like_DNA-bd_sf"/>
</dbReference>
<dbReference type="CDD" id="cd08420">
    <property type="entry name" value="PBP2_CysL_like"/>
    <property type="match status" value="1"/>
</dbReference>
<keyword evidence="7" id="KW-1185">Reference proteome</keyword>
<name>A0A8J3H0L7_9RHOB</name>
<dbReference type="SUPFAM" id="SSF46785">
    <property type="entry name" value="Winged helix' DNA-binding domain"/>
    <property type="match status" value="1"/>
</dbReference>
<dbReference type="PANTHER" id="PTHR30126">
    <property type="entry name" value="HTH-TYPE TRANSCRIPTIONAL REGULATOR"/>
    <property type="match status" value="1"/>
</dbReference>
<dbReference type="PROSITE" id="PS50931">
    <property type="entry name" value="HTH_LYSR"/>
    <property type="match status" value="1"/>
</dbReference>
<dbReference type="RefSeq" id="WP_189682337.1">
    <property type="nucleotide sequence ID" value="NZ_BNCJ01000021.1"/>
</dbReference>
<dbReference type="PANTHER" id="PTHR30126:SF39">
    <property type="entry name" value="HTH-TYPE TRANSCRIPTIONAL REGULATOR CYSL"/>
    <property type="match status" value="1"/>
</dbReference>
<dbReference type="GO" id="GO:0000976">
    <property type="term" value="F:transcription cis-regulatory region binding"/>
    <property type="evidence" value="ECO:0007669"/>
    <property type="project" value="TreeGrafter"/>
</dbReference>
<evidence type="ECO:0000256" key="1">
    <source>
        <dbReference type="ARBA" id="ARBA00009437"/>
    </source>
</evidence>
<organism evidence="6 7">
    <name type="scientific">Seohaeicola zhoushanensis</name>
    <dbReference type="NCBI Taxonomy" id="1569283"/>
    <lineage>
        <taxon>Bacteria</taxon>
        <taxon>Pseudomonadati</taxon>
        <taxon>Pseudomonadota</taxon>
        <taxon>Alphaproteobacteria</taxon>
        <taxon>Rhodobacterales</taxon>
        <taxon>Roseobacteraceae</taxon>
        <taxon>Seohaeicola</taxon>
    </lineage>
</organism>
<evidence type="ECO:0000313" key="7">
    <source>
        <dbReference type="Proteomes" id="UP000626220"/>
    </source>
</evidence>
<dbReference type="EMBL" id="BNCJ01000021">
    <property type="protein sequence ID" value="GHF68484.1"/>
    <property type="molecule type" value="Genomic_DNA"/>
</dbReference>
<dbReference type="InterPro" id="IPR005119">
    <property type="entry name" value="LysR_subst-bd"/>
</dbReference>
<comment type="caution">
    <text evidence="6">The sequence shown here is derived from an EMBL/GenBank/DDBJ whole genome shotgun (WGS) entry which is preliminary data.</text>
</comment>
<dbReference type="InterPro" id="IPR000847">
    <property type="entry name" value="LysR_HTH_N"/>
</dbReference>
<proteinExistence type="inferred from homology"/>
<evidence type="ECO:0000256" key="2">
    <source>
        <dbReference type="ARBA" id="ARBA00023015"/>
    </source>
</evidence>
<dbReference type="SUPFAM" id="SSF53850">
    <property type="entry name" value="Periplasmic binding protein-like II"/>
    <property type="match status" value="1"/>
</dbReference>
<dbReference type="AlphaFoldDB" id="A0A8J3H0L7"/>
<keyword evidence="3" id="KW-0238">DNA-binding</keyword>
<dbReference type="GO" id="GO:0003700">
    <property type="term" value="F:DNA-binding transcription factor activity"/>
    <property type="evidence" value="ECO:0007669"/>
    <property type="project" value="InterPro"/>
</dbReference>
<keyword evidence="4" id="KW-0804">Transcription</keyword>
<feature type="domain" description="HTH lysR-type" evidence="5">
    <location>
        <begin position="1"/>
        <end position="58"/>
    </location>
</feature>